<reference evidence="10 11" key="1">
    <citation type="submission" date="2020-10" db="EMBL/GenBank/DDBJ databases">
        <title>Pygocentrus nattereri (red-bellied piranha) genome, fPygNat1, primary haplotype.</title>
        <authorList>
            <person name="Myers G."/>
            <person name="Meyer A."/>
            <person name="Karagic N."/>
            <person name="Pippel M."/>
            <person name="Winkler S."/>
            <person name="Tracey A."/>
            <person name="Wood J."/>
            <person name="Formenti G."/>
            <person name="Howe K."/>
            <person name="Fedrigo O."/>
            <person name="Jarvis E.D."/>
        </authorList>
    </citation>
    <scope>NUCLEOTIDE SEQUENCE [LARGE SCALE GENOMIC DNA]</scope>
</reference>
<dbReference type="Gene3D" id="6.20.270.10">
    <property type="match status" value="1"/>
</dbReference>
<protein>
    <recommendedName>
        <fullName evidence="9">Protein zwilch</fullName>
    </recommendedName>
</protein>
<dbReference type="Ensembl" id="ENSPNAT00000015253.2">
    <property type="protein sequence ID" value="ENSPNAP00000028770.1"/>
    <property type="gene ID" value="ENSPNAG00000014620.2"/>
</dbReference>
<evidence type="ECO:0000256" key="2">
    <source>
        <dbReference type="ARBA" id="ARBA00009062"/>
    </source>
</evidence>
<dbReference type="GO" id="GO:0007094">
    <property type="term" value="P:mitotic spindle assembly checkpoint signaling"/>
    <property type="evidence" value="ECO:0007669"/>
    <property type="project" value="UniProtKB-UniRule"/>
</dbReference>
<dbReference type="Pfam" id="PF09817">
    <property type="entry name" value="Zwilch"/>
    <property type="match status" value="1"/>
</dbReference>
<dbReference type="AlphaFoldDB" id="A0A3B4DZB9"/>
<dbReference type="PANTHER" id="PTHR15995">
    <property type="entry name" value="PROTEIN ZWILCH HOMOLOG"/>
    <property type="match status" value="1"/>
</dbReference>
<dbReference type="RefSeq" id="XP_017547191.1">
    <property type="nucleotide sequence ID" value="XM_017691702.2"/>
</dbReference>
<dbReference type="OMA" id="PARTTWF"/>
<dbReference type="CTD" id="55055"/>
<dbReference type="InterPro" id="IPR018630">
    <property type="entry name" value="Zwilch"/>
</dbReference>
<reference evidence="10" key="3">
    <citation type="submission" date="2025-09" db="UniProtKB">
        <authorList>
            <consortium name="Ensembl"/>
        </authorList>
    </citation>
    <scope>IDENTIFICATION</scope>
</reference>
<keyword evidence="7 9" id="KW-0131">Cell cycle</keyword>
<evidence type="ECO:0000313" key="10">
    <source>
        <dbReference type="Ensembl" id="ENSPNAP00000028770.1"/>
    </source>
</evidence>
<comment type="similarity">
    <text evidence="2 9">Belongs to the ZWILCH family.</text>
</comment>
<evidence type="ECO:0000256" key="5">
    <source>
        <dbReference type="ARBA" id="ARBA00022776"/>
    </source>
</evidence>
<dbReference type="Gene3D" id="1.10.287.1880">
    <property type="match status" value="1"/>
</dbReference>
<dbReference type="OrthoDB" id="5556307at2759"/>
<organism evidence="10 11">
    <name type="scientific">Pygocentrus nattereri</name>
    <name type="common">Red-bellied piranha</name>
    <dbReference type="NCBI Taxonomy" id="42514"/>
    <lineage>
        <taxon>Eukaryota</taxon>
        <taxon>Metazoa</taxon>
        <taxon>Chordata</taxon>
        <taxon>Craniata</taxon>
        <taxon>Vertebrata</taxon>
        <taxon>Euteleostomi</taxon>
        <taxon>Actinopterygii</taxon>
        <taxon>Neopterygii</taxon>
        <taxon>Teleostei</taxon>
        <taxon>Ostariophysi</taxon>
        <taxon>Characiformes</taxon>
        <taxon>Characoidei</taxon>
        <taxon>Pygocentrus</taxon>
    </lineage>
</organism>
<evidence type="ECO:0000256" key="9">
    <source>
        <dbReference type="RuleBase" id="RU369076"/>
    </source>
</evidence>
<dbReference type="GO" id="GO:1990423">
    <property type="term" value="C:RZZ complex"/>
    <property type="evidence" value="ECO:0007669"/>
    <property type="project" value="UniProtKB-UniRule"/>
</dbReference>
<keyword evidence="11" id="KW-1185">Reference proteome</keyword>
<keyword evidence="8 9" id="KW-0137">Centromere</keyword>
<evidence type="ECO:0000256" key="8">
    <source>
        <dbReference type="ARBA" id="ARBA00023328"/>
    </source>
</evidence>
<dbReference type="GO" id="GO:0034501">
    <property type="term" value="P:protein localization to kinetochore"/>
    <property type="evidence" value="ECO:0007669"/>
    <property type="project" value="UniProtKB-UniRule"/>
</dbReference>
<evidence type="ECO:0000256" key="6">
    <source>
        <dbReference type="ARBA" id="ARBA00022838"/>
    </source>
</evidence>
<dbReference type="GeneTree" id="ENSGT00390000013696"/>
<accession>A0A3B4DZB9</accession>
<evidence type="ECO:0000256" key="4">
    <source>
        <dbReference type="ARBA" id="ARBA00022618"/>
    </source>
</evidence>
<dbReference type="GO" id="GO:0051301">
    <property type="term" value="P:cell division"/>
    <property type="evidence" value="ECO:0007669"/>
    <property type="project" value="UniProtKB-UniRule"/>
</dbReference>
<keyword evidence="3 9" id="KW-0158">Chromosome</keyword>
<dbReference type="RefSeq" id="XP_017547182.1">
    <property type="nucleotide sequence ID" value="XM_017691693.2"/>
</dbReference>
<dbReference type="GeneID" id="108423982"/>
<evidence type="ECO:0000256" key="7">
    <source>
        <dbReference type="ARBA" id="ARBA00023306"/>
    </source>
</evidence>
<sequence>MAGSVVSEAKRFIHFLRLCQDDDKDSWAYQENIKISKHDDEPLLSIIEGNQPFFICEKMPPEREPEGAESAEETSLNEEVSVKLEHLGIGPLPLSINTARKLLSWYTMSQNPNMAQLEGHVLHPLWVRCDMSDPAGTSWLGAETVYVGGKATAVKLYTVRSKGATADETSFMTMDQLKQEHQNRHHSSALVTKGWAEYNLFCLVKEESLVIDSQSRVTATFRWTNVEKMLESPPLSSVVTLQIKVTVGDIRSPMFQKFRELEFLLTLAEGLRTGEIEWLDLPETRSTVDLTRELIEGLENVANAVPGQNLKGSENQKSKTDSVLGFSSMLMERGDLDFTEQLWEKMRKSVTSYQDITDSLKLVIKAVRFGQIKPWVHRDSSSSLSRLIVQSYQQQVDTVPLTGLTPAIMLLELGLDKMRKDYINYLVGKELTTLNHLSYYLSTQVDLQEQVVRLKKLHHLLEILGTCCSFLSLPHERLFFFTQSCLQYYKTAPYNEEHVFEMQIKPALISHFYHTEQPTSWAVEVSSGQGSREVKTSWHLSDKPLVDHVPFDSGLPLEVSVSAESEKTAYFRTLVCCSLANFI</sequence>
<comment type="subunit">
    <text evidence="9">Component of the RZZ complex.</text>
</comment>
<dbReference type="PANTHER" id="PTHR15995:SF1">
    <property type="entry name" value="PROTEIN ZWILCH HOMOLOG"/>
    <property type="match status" value="1"/>
</dbReference>
<name>A0A3B4DZB9_PYGNA</name>
<comment type="function">
    <text evidence="9">Essential component of the mitotic checkpoint, which prevents cells from prematurely exiting mitosis. Required for the assembly of the dynein-dynactin and MAD1-MAD2 complexes onto kinetochores. Its function related to the spindle assembly machinery is proposed to depend on its association in the mitotic RZZ complex.</text>
</comment>
<evidence type="ECO:0000313" key="11">
    <source>
        <dbReference type="Proteomes" id="UP001501920"/>
    </source>
</evidence>
<dbReference type="Gene3D" id="2.20.25.230">
    <property type="match status" value="1"/>
</dbReference>
<comment type="subcellular location">
    <subcellularLocation>
        <location evidence="1 9">Chromosome</location>
        <location evidence="1 9">Centromere</location>
        <location evidence="1 9">Kinetochore</location>
    </subcellularLocation>
</comment>
<evidence type="ECO:0000256" key="1">
    <source>
        <dbReference type="ARBA" id="ARBA00004629"/>
    </source>
</evidence>
<evidence type="ECO:0000256" key="3">
    <source>
        <dbReference type="ARBA" id="ARBA00022454"/>
    </source>
</evidence>
<dbReference type="Gene3D" id="1.20.58.730">
    <property type="match status" value="1"/>
</dbReference>
<proteinExistence type="inferred from homology"/>
<keyword evidence="4 9" id="KW-0132">Cell division</keyword>
<keyword evidence="5 9" id="KW-0498">Mitosis</keyword>
<dbReference type="Proteomes" id="UP001501920">
    <property type="component" value="Chromosome 7"/>
</dbReference>
<keyword evidence="6 9" id="KW-0995">Kinetochore</keyword>
<reference evidence="10" key="2">
    <citation type="submission" date="2025-08" db="UniProtKB">
        <authorList>
            <consortium name="Ensembl"/>
        </authorList>
    </citation>
    <scope>IDENTIFICATION</scope>
</reference>
<dbReference type="Gene3D" id="6.10.140.520">
    <property type="match status" value="1"/>
</dbReference>
<gene>
    <name evidence="10" type="primary">ZWILCH</name>
</gene>